<dbReference type="GO" id="GO:0016740">
    <property type="term" value="F:transferase activity"/>
    <property type="evidence" value="ECO:0007669"/>
    <property type="project" value="UniProtKB-KW"/>
</dbReference>
<accession>A0A061I6H0</accession>
<evidence type="ECO:0000313" key="2">
    <source>
        <dbReference type="Proteomes" id="UP000030759"/>
    </source>
</evidence>
<keyword evidence="1" id="KW-0808">Transferase</keyword>
<gene>
    <name evidence="1" type="ORF">H671_5g13817</name>
</gene>
<dbReference type="Proteomes" id="UP000030759">
    <property type="component" value="Unassembled WGS sequence"/>
</dbReference>
<reference evidence="2" key="1">
    <citation type="journal article" date="2013" name="Nat. Biotechnol.">
        <title>Chinese hamster genome sequenced from sorted chromosomes.</title>
        <authorList>
            <person name="Brinkrolf K."/>
            <person name="Rupp O."/>
            <person name="Laux H."/>
            <person name="Kollin F."/>
            <person name="Ernst W."/>
            <person name="Linke B."/>
            <person name="Kofler R."/>
            <person name="Romand S."/>
            <person name="Hesse F."/>
            <person name="Budach W.E."/>
            <person name="Galosy S."/>
            <person name="Muller D."/>
            <person name="Noll T."/>
            <person name="Wienberg J."/>
            <person name="Jostock T."/>
            <person name="Leonard M."/>
            <person name="Grillari J."/>
            <person name="Tauch A."/>
            <person name="Goesmann A."/>
            <person name="Helk B."/>
            <person name="Mott J.E."/>
            <person name="Puhler A."/>
            <person name="Borth N."/>
        </authorList>
    </citation>
    <scope>NUCLEOTIDE SEQUENCE [LARGE SCALE GENOMIC DNA]</scope>
    <source>
        <strain evidence="2">17A/GY</strain>
    </source>
</reference>
<dbReference type="EMBL" id="KE676383">
    <property type="protein sequence ID" value="ERE73949.1"/>
    <property type="molecule type" value="Genomic_DNA"/>
</dbReference>
<name>A0A061I6H0_CRIGR</name>
<proteinExistence type="predicted"/>
<sequence>MQLELQLGPLECRVCRIQLPSPDLVNRSLASDDSEQCRQMGTGNSPWPTWASGWRQNCHRDLDVWEPGAKFGSGSADGGKTATEASVCRIQCHNSVFLLFGFLL</sequence>
<evidence type="ECO:0000313" key="1">
    <source>
        <dbReference type="EMBL" id="ERE73949.1"/>
    </source>
</evidence>
<organism evidence="1 2">
    <name type="scientific">Cricetulus griseus</name>
    <name type="common">Chinese hamster</name>
    <name type="synonym">Cricetulus barabensis griseus</name>
    <dbReference type="NCBI Taxonomy" id="10029"/>
    <lineage>
        <taxon>Eukaryota</taxon>
        <taxon>Metazoa</taxon>
        <taxon>Chordata</taxon>
        <taxon>Craniata</taxon>
        <taxon>Vertebrata</taxon>
        <taxon>Euteleostomi</taxon>
        <taxon>Mammalia</taxon>
        <taxon>Eutheria</taxon>
        <taxon>Euarchontoglires</taxon>
        <taxon>Glires</taxon>
        <taxon>Rodentia</taxon>
        <taxon>Myomorpha</taxon>
        <taxon>Muroidea</taxon>
        <taxon>Cricetidae</taxon>
        <taxon>Cricetinae</taxon>
        <taxon>Cricetulus</taxon>
    </lineage>
</organism>
<protein>
    <submittedName>
        <fullName evidence="1">Heparan-alpha-glucosaminideN-acetyltransferase-like protein</fullName>
    </submittedName>
</protein>
<dbReference type="AlphaFoldDB" id="A0A061I6H0"/>